<dbReference type="AlphaFoldDB" id="A0A150J675"/>
<reference evidence="2 3" key="1">
    <citation type="journal article" date="2016" name="ISME J.">
        <title>Chasing the elusive Euryarchaeota class WSA2: genomes reveal a uniquely fastidious methyl-reducing methanogen.</title>
        <authorList>
            <person name="Nobu M.K."/>
            <person name="Narihiro T."/>
            <person name="Kuroda K."/>
            <person name="Mei R."/>
            <person name="Liu W.T."/>
        </authorList>
    </citation>
    <scope>NUCLEOTIDE SEQUENCE [LARGE SCALE GENOMIC DNA]</scope>
    <source>
        <strain evidence="2">U1lsi0528_Bin055</strain>
    </source>
</reference>
<protein>
    <submittedName>
        <fullName evidence="2">Uncharacterized protein</fullName>
    </submittedName>
</protein>
<keyword evidence="1" id="KW-0812">Transmembrane</keyword>
<keyword evidence="1" id="KW-0472">Membrane</keyword>
<sequence>MTIARKSWKKRTINPYFGSGDKMISLAKIGVKTYFVILSLILILRIEGGD</sequence>
<gene>
    <name evidence="2" type="ORF">AMQ22_00622</name>
</gene>
<proteinExistence type="predicted"/>
<evidence type="ECO:0000256" key="1">
    <source>
        <dbReference type="SAM" id="Phobius"/>
    </source>
</evidence>
<name>A0A150J675_9EURY</name>
<accession>A0A150J675</accession>
<keyword evidence="1" id="KW-1133">Transmembrane helix</keyword>
<evidence type="ECO:0000313" key="2">
    <source>
        <dbReference type="EMBL" id="KYC52737.1"/>
    </source>
</evidence>
<comment type="caution">
    <text evidence="2">The sequence shown here is derived from an EMBL/GenBank/DDBJ whole genome shotgun (WGS) entry which is preliminary data.</text>
</comment>
<organism evidence="2 3">
    <name type="scientific">Candidatus Methanofastidiosum methylothiophilum</name>
    <dbReference type="NCBI Taxonomy" id="1705564"/>
    <lineage>
        <taxon>Archaea</taxon>
        <taxon>Methanobacteriati</taxon>
        <taxon>Methanobacteriota</taxon>
        <taxon>Stenosarchaea group</taxon>
        <taxon>Candidatus Methanofastidiosia</taxon>
        <taxon>Candidatus Methanofastidiosales</taxon>
        <taxon>Candidatus Methanofastidiosaceae</taxon>
        <taxon>Candidatus Methanofastidiosum</taxon>
    </lineage>
</organism>
<feature type="transmembrane region" description="Helical" evidence="1">
    <location>
        <begin position="29"/>
        <end position="46"/>
    </location>
</feature>
<dbReference type="EMBL" id="LNGC01000017">
    <property type="protein sequence ID" value="KYC52737.1"/>
    <property type="molecule type" value="Genomic_DNA"/>
</dbReference>
<evidence type="ECO:0000313" key="3">
    <source>
        <dbReference type="Proteomes" id="UP000075398"/>
    </source>
</evidence>
<dbReference type="Proteomes" id="UP000075398">
    <property type="component" value="Unassembled WGS sequence"/>
</dbReference>